<comment type="caution">
    <text evidence="1">The sequence shown here is derived from an EMBL/GenBank/DDBJ whole genome shotgun (WGS) entry which is preliminary data.</text>
</comment>
<accession>A0A8H6J007</accession>
<protein>
    <submittedName>
        <fullName evidence="1">Uncharacterized protein</fullName>
    </submittedName>
</protein>
<organism evidence="1 2">
    <name type="scientific">Colletotrichum sojae</name>
    <dbReference type="NCBI Taxonomy" id="2175907"/>
    <lineage>
        <taxon>Eukaryota</taxon>
        <taxon>Fungi</taxon>
        <taxon>Dikarya</taxon>
        <taxon>Ascomycota</taxon>
        <taxon>Pezizomycotina</taxon>
        <taxon>Sordariomycetes</taxon>
        <taxon>Hypocreomycetidae</taxon>
        <taxon>Glomerellales</taxon>
        <taxon>Glomerellaceae</taxon>
        <taxon>Colletotrichum</taxon>
        <taxon>Colletotrichum orchidearum species complex</taxon>
    </lineage>
</organism>
<proteinExistence type="predicted"/>
<evidence type="ECO:0000313" key="1">
    <source>
        <dbReference type="EMBL" id="KAF6804027.1"/>
    </source>
</evidence>
<evidence type="ECO:0000313" key="2">
    <source>
        <dbReference type="Proteomes" id="UP000652219"/>
    </source>
</evidence>
<name>A0A8H6J007_9PEZI</name>
<gene>
    <name evidence="1" type="ORF">CSOJ01_10479</name>
</gene>
<dbReference type="Proteomes" id="UP000652219">
    <property type="component" value="Unassembled WGS sequence"/>
</dbReference>
<sequence length="372" mass="43167">MAFLFQGAMPPIPPNLLRPYDPNNPHAPPPTPLEPEIKALYVRAVENPSVLTLAEKYRVLGRLPPDQEDEICMQHFGLTWGELIAKALADPEELSKEELDVICDGVQTKDLFHGVWYFGALPYLSLEEDKLKRHALRRAREALDYESAEPAAKERALGRRRAINESLAEESYRYKWISKVMDAGLPRWGFVVFRTGYDAKYSGDAAWERFRELYDRTGETMMGKQWRLSGRNLWKSHECVFVSEAGLHEASSEELRSRFRAMGEKEEIPEGIRRDCFLVVDEDVITWMDEVASKGKECQGSRWTVFLRAVNADYKGKEKGDLGEISVPLPKVCDWLYYTLFAQTETWQQLHRKIRTRRWKENRRSNPKYPAY</sequence>
<reference evidence="1 2" key="1">
    <citation type="journal article" date="2020" name="Phytopathology">
        <title>Genome Sequence Resources of Colletotrichum truncatum, C. plurivorum, C. musicola, and C. sojae: Four Species Pathogenic to Soybean (Glycine max).</title>
        <authorList>
            <person name="Rogerio F."/>
            <person name="Boufleur T.R."/>
            <person name="Ciampi-Guillardi M."/>
            <person name="Sukno S.A."/>
            <person name="Thon M.R."/>
            <person name="Massola Junior N.S."/>
            <person name="Baroncelli R."/>
        </authorList>
    </citation>
    <scope>NUCLEOTIDE SEQUENCE [LARGE SCALE GENOMIC DNA]</scope>
    <source>
        <strain evidence="1 2">LFN0009</strain>
    </source>
</reference>
<dbReference type="EMBL" id="WIGN01000220">
    <property type="protein sequence ID" value="KAF6804027.1"/>
    <property type="molecule type" value="Genomic_DNA"/>
</dbReference>
<dbReference type="AlphaFoldDB" id="A0A8H6J007"/>
<keyword evidence="2" id="KW-1185">Reference proteome</keyword>